<evidence type="ECO:0000313" key="2">
    <source>
        <dbReference type="Proteomes" id="UP001160991"/>
    </source>
</evidence>
<name>A0ABT6PF41_9STRE</name>
<reference evidence="1" key="1">
    <citation type="submission" date="2023-04" db="EMBL/GenBank/DDBJ databases">
        <title>A new Streptococcus species isolated from the patient with bacteremia.</title>
        <authorList>
            <person name="Chen Y.-S."/>
            <person name="Lee C.-Y."/>
            <person name="Chan C.-K."/>
        </authorList>
    </citation>
    <scope>NUCLEOTIDE SEQUENCE</scope>
    <source>
        <strain evidence="1">ST22-14</strain>
    </source>
</reference>
<keyword evidence="2" id="KW-1185">Reference proteome</keyword>
<dbReference type="RefSeq" id="WP_281335485.1">
    <property type="nucleotide sequence ID" value="NZ_JARZZP010000012.1"/>
</dbReference>
<comment type="caution">
    <text evidence="1">The sequence shown here is derived from an EMBL/GenBank/DDBJ whole genome shotgun (WGS) entry which is preliminary data.</text>
</comment>
<accession>A0ABT6PF41</accession>
<evidence type="ECO:0000313" key="1">
    <source>
        <dbReference type="EMBL" id="MDI1474509.1"/>
    </source>
</evidence>
<evidence type="ECO:0008006" key="3">
    <source>
        <dbReference type="Google" id="ProtNLM"/>
    </source>
</evidence>
<sequence length="231" mass="27430">MNEKLNFLKKYVPFGEMVEILSNFENLSNHPIPQYWRDAFQTSDFSKRKQIILGEWKKYLAEELSNTISYLEEFSEDIDLIKIGNNYSLLYSIRTYQSQSLVFYEGKMPISDREFTDHFNQFKLELDGSIRDFYTHIHAGFNDYTSKSMGLDDLDMIEPIADYDWEFEDQLTNDISCYYNFFSNGMGKYLVLDLSKPMSQGGVFWSKDELPIYPIPFWDYVDEWIILGLDF</sequence>
<dbReference type="EMBL" id="JARZZP010000012">
    <property type="protein sequence ID" value="MDI1474509.1"/>
    <property type="molecule type" value="Genomic_DNA"/>
</dbReference>
<dbReference type="Proteomes" id="UP001160991">
    <property type="component" value="Unassembled WGS sequence"/>
</dbReference>
<organism evidence="1 2">
    <name type="scientific">Streptococcus taonis</name>
    <dbReference type="NCBI Taxonomy" id="3041623"/>
    <lineage>
        <taxon>Bacteria</taxon>
        <taxon>Bacillati</taxon>
        <taxon>Bacillota</taxon>
        <taxon>Bacilli</taxon>
        <taxon>Lactobacillales</taxon>
        <taxon>Streptococcaceae</taxon>
        <taxon>Streptococcus</taxon>
    </lineage>
</organism>
<gene>
    <name evidence="1" type="ORF">QEZ38_07350</name>
</gene>
<protein>
    <recommendedName>
        <fullName evidence="3">SMI1/KNR4 family protein</fullName>
    </recommendedName>
</protein>
<proteinExistence type="predicted"/>